<sequence>TSVLNERHGQHIIVLSFSRHGKGYTTHLHGTTGPGAKFLTETESGKIVEKLYDNFMRHK</sequence>
<protein>
    <submittedName>
        <fullName evidence="1">Uncharacterized protein</fullName>
    </submittedName>
</protein>
<dbReference type="AlphaFoldDB" id="A0A7D9LWY5"/>
<dbReference type="EMBL" id="CACRXK020023717">
    <property type="protein sequence ID" value="CAB4038024.1"/>
    <property type="molecule type" value="Genomic_DNA"/>
</dbReference>
<organism evidence="1 2">
    <name type="scientific">Paramuricea clavata</name>
    <name type="common">Red gorgonian</name>
    <name type="synonym">Violescent sea-whip</name>
    <dbReference type="NCBI Taxonomy" id="317549"/>
    <lineage>
        <taxon>Eukaryota</taxon>
        <taxon>Metazoa</taxon>
        <taxon>Cnidaria</taxon>
        <taxon>Anthozoa</taxon>
        <taxon>Octocorallia</taxon>
        <taxon>Malacalcyonacea</taxon>
        <taxon>Plexauridae</taxon>
        <taxon>Paramuricea</taxon>
    </lineage>
</organism>
<name>A0A7D9LWY5_PARCT</name>
<comment type="caution">
    <text evidence="1">The sequence shown here is derived from an EMBL/GenBank/DDBJ whole genome shotgun (WGS) entry which is preliminary data.</text>
</comment>
<proteinExistence type="predicted"/>
<dbReference type="OrthoDB" id="10577747at2759"/>
<dbReference type="Proteomes" id="UP001152795">
    <property type="component" value="Unassembled WGS sequence"/>
</dbReference>
<reference evidence="1" key="1">
    <citation type="submission" date="2020-04" db="EMBL/GenBank/DDBJ databases">
        <authorList>
            <person name="Alioto T."/>
            <person name="Alioto T."/>
            <person name="Gomez Garrido J."/>
        </authorList>
    </citation>
    <scope>NUCLEOTIDE SEQUENCE</scope>
    <source>
        <strain evidence="1">A484AB</strain>
    </source>
</reference>
<accession>A0A7D9LWY5</accession>
<gene>
    <name evidence="1" type="ORF">PACLA_8A068103</name>
</gene>
<keyword evidence="2" id="KW-1185">Reference proteome</keyword>
<evidence type="ECO:0000313" key="1">
    <source>
        <dbReference type="EMBL" id="CAB4038024.1"/>
    </source>
</evidence>
<feature type="non-terminal residue" evidence="1">
    <location>
        <position position="1"/>
    </location>
</feature>
<evidence type="ECO:0000313" key="2">
    <source>
        <dbReference type="Proteomes" id="UP001152795"/>
    </source>
</evidence>